<dbReference type="OMA" id="YVAIYCA"/>
<dbReference type="InterPro" id="IPR013714">
    <property type="entry name" value="Golgi_TVP15"/>
</dbReference>
<protein>
    <submittedName>
        <fullName evidence="6">Predicted protein</fullName>
    </submittedName>
</protein>
<keyword evidence="2 5" id="KW-0812">Transmembrane</keyword>
<dbReference type="KEGG" id="ngr:NAEGRDRAFT_66976"/>
<dbReference type="RefSeq" id="XP_002677669.1">
    <property type="nucleotide sequence ID" value="XM_002677623.1"/>
</dbReference>
<keyword evidence="4 5" id="KW-0472">Membrane</keyword>
<dbReference type="AlphaFoldDB" id="D2VDM9"/>
<dbReference type="GeneID" id="8850248"/>
<dbReference type="EMBL" id="GG738865">
    <property type="protein sequence ID" value="EFC44925.1"/>
    <property type="molecule type" value="Genomic_DNA"/>
</dbReference>
<keyword evidence="7" id="KW-1185">Reference proteome</keyword>
<dbReference type="Proteomes" id="UP000006671">
    <property type="component" value="Unassembled WGS sequence"/>
</dbReference>
<evidence type="ECO:0000313" key="7">
    <source>
        <dbReference type="Proteomes" id="UP000006671"/>
    </source>
</evidence>
<evidence type="ECO:0000313" key="6">
    <source>
        <dbReference type="EMBL" id="EFC44925.1"/>
    </source>
</evidence>
<comment type="subcellular location">
    <subcellularLocation>
        <location evidence="1">Membrane</location>
        <topology evidence="1">Multi-pass membrane protein</topology>
    </subcellularLocation>
</comment>
<sequence length="187" mass="21088">MLGGMSDALVEKVADRAIGLMWKRARNRVGEWTKFIPNVEPYMRFISLGVSVLALMASVGLFLIYFLKSGADFLDNNIFNLYVAIYCALYAFVLPILEVPIPYFQRKVPILNIYHKNFLVRGIVVIVMSIFVCFTVISALPGLGGLLVGLAYICLLYLRGIEPAWLSEKEDESAQYSQINQDDDDDF</sequence>
<feature type="transmembrane region" description="Helical" evidence="5">
    <location>
        <begin position="45"/>
        <end position="67"/>
    </location>
</feature>
<dbReference type="OrthoDB" id="10249202at2759"/>
<dbReference type="InParanoid" id="D2VDM9"/>
<proteinExistence type="predicted"/>
<evidence type="ECO:0000256" key="2">
    <source>
        <dbReference type="ARBA" id="ARBA00022692"/>
    </source>
</evidence>
<dbReference type="GO" id="GO:0016020">
    <property type="term" value="C:membrane"/>
    <property type="evidence" value="ECO:0007669"/>
    <property type="project" value="UniProtKB-SubCell"/>
</dbReference>
<dbReference type="Pfam" id="PF08507">
    <property type="entry name" value="COPI_assoc"/>
    <property type="match status" value="1"/>
</dbReference>
<reference evidence="6 7" key="1">
    <citation type="journal article" date="2010" name="Cell">
        <title>The genome of Naegleria gruberi illuminates early eukaryotic versatility.</title>
        <authorList>
            <person name="Fritz-Laylin L.K."/>
            <person name="Prochnik S.E."/>
            <person name="Ginger M.L."/>
            <person name="Dacks J.B."/>
            <person name="Carpenter M.L."/>
            <person name="Field M.C."/>
            <person name="Kuo A."/>
            <person name="Paredez A."/>
            <person name="Chapman J."/>
            <person name="Pham J."/>
            <person name="Shu S."/>
            <person name="Neupane R."/>
            <person name="Cipriano M."/>
            <person name="Mancuso J."/>
            <person name="Tu H."/>
            <person name="Salamov A."/>
            <person name="Lindquist E."/>
            <person name="Shapiro H."/>
            <person name="Lucas S."/>
            <person name="Grigoriev I.V."/>
            <person name="Cande W.Z."/>
            <person name="Fulton C."/>
            <person name="Rokhsar D.S."/>
            <person name="Dawson S.C."/>
        </authorList>
    </citation>
    <scope>NUCLEOTIDE SEQUENCE [LARGE SCALE GENOMIC DNA]</scope>
    <source>
        <strain evidence="6 7">NEG-M</strain>
    </source>
</reference>
<dbReference type="VEuPathDB" id="AmoebaDB:NAEGRDRAFT_66976"/>
<name>D2VDM9_NAEGR</name>
<accession>D2VDM9</accession>
<evidence type="ECO:0000256" key="1">
    <source>
        <dbReference type="ARBA" id="ARBA00004141"/>
    </source>
</evidence>
<feature type="transmembrane region" description="Helical" evidence="5">
    <location>
        <begin position="143"/>
        <end position="161"/>
    </location>
</feature>
<evidence type="ECO:0000256" key="4">
    <source>
        <dbReference type="ARBA" id="ARBA00023136"/>
    </source>
</evidence>
<evidence type="ECO:0000256" key="3">
    <source>
        <dbReference type="ARBA" id="ARBA00022989"/>
    </source>
</evidence>
<feature type="transmembrane region" description="Helical" evidence="5">
    <location>
        <begin position="118"/>
        <end position="137"/>
    </location>
</feature>
<evidence type="ECO:0000256" key="5">
    <source>
        <dbReference type="SAM" id="Phobius"/>
    </source>
</evidence>
<keyword evidence="3 5" id="KW-1133">Transmembrane helix</keyword>
<organism evidence="7">
    <name type="scientific">Naegleria gruberi</name>
    <name type="common">Amoeba</name>
    <dbReference type="NCBI Taxonomy" id="5762"/>
    <lineage>
        <taxon>Eukaryota</taxon>
        <taxon>Discoba</taxon>
        <taxon>Heterolobosea</taxon>
        <taxon>Tetramitia</taxon>
        <taxon>Eutetramitia</taxon>
        <taxon>Vahlkampfiidae</taxon>
        <taxon>Naegleria</taxon>
    </lineage>
</organism>
<feature type="transmembrane region" description="Helical" evidence="5">
    <location>
        <begin position="79"/>
        <end position="97"/>
    </location>
</feature>
<gene>
    <name evidence="6" type="ORF">NAEGRDRAFT_66976</name>
</gene>